<dbReference type="EMBL" id="UOGJ01000133">
    <property type="protein sequence ID" value="VAX37622.1"/>
    <property type="molecule type" value="Genomic_DNA"/>
</dbReference>
<proteinExistence type="predicted"/>
<reference evidence="1" key="1">
    <citation type="submission" date="2018-06" db="EMBL/GenBank/DDBJ databases">
        <authorList>
            <person name="Zhirakovskaya E."/>
        </authorList>
    </citation>
    <scope>NUCLEOTIDE SEQUENCE</scope>
</reference>
<dbReference type="InterPro" id="IPR004401">
    <property type="entry name" value="YbaB/EbfC"/>
</dbReference>
<sequence length="93" mass="10555">MFGKMKELMEMKKQADKIKKELDVIFVEVEEVRGIKITINGSQKFKVIDIDEELLSSGNKIRLEKDLLRSINAAVKKSQNTAAQKMQAVMPGM</sequence>
<accession>A0A3B1DA37</accession>
<dbReference type="GO" id="GO:0003677">
    <property type="term" value="F:DNA binding"/>
    <property type="evidence" value="ECO:0007669"/>
    <property type="project" value="InterPro"/>
</dbReference>
<dbReference type="Pfam" id="PF02575">
    <property type="entry name" value="YbaB_DNA_bd"/>
    <property type="match status" value="1"/>
</dbReference>
<gene>
    <name evidence="1" type="ORF">MNBD_UNCLBAC01-1640</name>
</gene>
<protein>
    <recommendedName>
        <fullName evidence="2">Nucleoid-associated protein YaaK</fullName>
    </recommendedName>
</protein>
<name>A0A3B1DA37_9ZZZZ</name>
<dbReference type="InterPro" id="IPR036894">
    <property type="entry name" value="YbaB-like_sf"/>
</dbReference>
<dbReference type="Gene3D" id="3.30.1310.10">
    <property type="entry name" value="Nucleoid-associated protein YbaB-like domain"/>
    <property type="match status" value="1"/>
</dbReference>
<evidence type="ECO:0008006" key="2">
    <source>
        <dbReference type="Google" id="ProtNLM"/>
    </source>
</evidence>
<dbReference type="AlphaFoldDB" id="A0A3B1DA37"/>
<evidence type="ECO:0000313" key="1">
    <source>
        <dbReference type="EMBL" id="VAX37622.1"/>
    </source>
</evidence>
<dbReference type="SUPFAM" id="SSF82607">
    <property type="entry name" value="YbaB-like"/>
    <property type="match status" value="1"/>
</dbReference>
<organism evidence="1">
    <name type="scientific">hydrothermal vent metagenome</name>
    <dbReference type="NCBI Taxonomy" id="652676"/>
    <lineage>
        <taxon>unclassified sequences</taxon>
        <taxon>metagenomes</taxon>
        <taxon>ecological metagenomes</taxon>
    </lineage>
</organism>